<dbReference type="Pfam" id="PF02698">
    <property type="entry name" value="DUF218"/>
    <property type="match status" value="1"/>
</dbReference>
<name>A0ABZ2ICR0_9HYPH</name>
<keyword evidence="1" id="KW-0472">Membrane</keyword>
<evidence type="ECO:0000313" key="4">
    <source>
        <dbReference type="Proteomes" id="UP001369958"/>
    </source>
</evidence>
<evidence type="ECO:0000313" key="3">
    <source>
        <dbReference type="EMBL" id="WWT34822.1"/>
    </source>
</evidence>
<sequence>MVVNVYNFASSHYSFSFEMDFSLISTSSPLINILIFGRKAMPSMFFFLSQIFDFFTLPSNLLLILGLLGLFALALRKMRLAISLVTVSMLGLATLGWLPVAPVALALLEERFPMPVDVEDIEGIVMLGGAVDAHTTIARTQPILNTAAERITTVRVLAERFPDAKVLLSGGAGHGAEGGELTESDIAADLLIGMGMAPDRIELEEHSRNTCENAQWSASQQKMDAESRWLLVTSASHMPRAVACFRAVGAEIIPYPVDYRTGNLTSGDTPLSLSDGLALADLAAHEWIGLLLYRILGMTEEFFPAP</sequence>
<dbReference type="PANTHER" id="PTHR30336">
    <property type="entry name" value="INNER MEMBRANE PROTEIN, PROBABLE PERMEASE"/>
    <property type="match status" value="1"/>
</dbReference>
<reference evidence="3 4" key="1">
    <citation type="submission" date="2024-02" db="EMBL/GenBank/DDBJ databases">
        <title>Complete genome sequence of Pelagibacterium nitratireducens ZH15.</title>
        <authorList>
            <person name="Zhao L.H."/>
        </authorList>
    </citation>
    <scope>NUCLEOTIDE SEQUENCE [LARGE SCALE GENOMIC DNA]</scope>
    <source>
        <strain evidence="3 4">ZH15</strain>
        <plasmid evidence="3 4">unnamed</plasmid>
    </source>
</reference>
<dbReference type="PANTHER" id="PTHR30336:SF4">
    <property type="entry name" value="ENVELOPE BIOGENESIS FACTOR ELYC"/>
    <property type="match status" value="1"/>
</dbReference>
<dbReference type="InterPro" id="IPR003848">
    <property type="entry name" value="DUF218"/>
</dbReference>
<keyword evidence="4" id="KW-1185">Reference proteome</keyword>
<gene>
    <name evidence="3" type="ORF">V6617_18165</name>
</gene>
<dbReference type="RefSeq" id="WP_338610940.1">
    <property type="nucleotide sequence ID" value="NZ_CP146276.1"/>
</dbReference>
<keyword evidence="3" id="KW-0614">Plasmid</keyword>
<evidence type="ECO:0000259" key="2">
    <source>
        <dbReference type="Pfam" id="PF02698"/>
    </source>
</evidence>
<protein>
    <submittedName>
        <fullName evidence="3">YdcF family protein</fullName>
    </submittedName>
</protein>
<feature type="domain" description="DUF218" evidence="2">
    <location>
        <begin position="123"/>
        <end position="289"/>
    </location>
</feature>
<accession>A0ABZ2ICR0</accession>
<feature type="transmembrane region" description="Helical" evidence="1">
    <location>
        <begin position="44"/>
        <end position="74"/>
    </location>
</feature>
<feature type="transmembrane region" description="Helical" evidence="1">
    <location>
        <begin position="80"/>
        <end position="108"/>
    </location>
</feature>
<dbReference type="EMBL" id="CP146276">
    <property type="protein sequence ID" value="WWT34822.1"/>
    <property type="molecule type" value="Genomic_DNA"/>
</dbReference>
<dbReference type="Gene3D" id="3.40.50.620">
    <property type="entry name" value="HUPs"/>
    <property type="match status" value="1"/>
</dbReference>
<evidence type="ECO:0000256" key="1">
    <source>
        <dbReference type="SAM" id="Phobius"/>
    </source>
</evidence>
<geneLocation type="plasmid" evidence="3 4">
    <name>unnamed</name>
</geneLocation>
<dbReference type="InterPro" id="IPR051599">
    <property type="entry name" value="Cell_Envelope_Assoc"/>
</dbReference>
<keyword evidence="1" id="KW-1133">Transmembrane helix</keyword>
<keyword evidence="1" id="KW-0812">Transmembrane</keyword>
<organism evidence="3 4">
    <name type="scientific">Pelagibacterium nitratireducens</name>
    <dbReference type="NCBI Taxonomy" id="1046114"/>
    <lineage>
        <taxon>Bacteria</taxon>
        <taxon>Pseudomonadati</taxon>
        <taxon>Pseudomonadota</taxon>
        <taxon>Alphaproteobacteria</taxon>
        <taxon>Hyphomicrobiales</taxon>
        <taxon>Devosiaceae</taxon>
        <taxon>Pelagibacterium</taxon>
    </lineage>
</organism>
<dbReference type="Proteomes" id="UP001369958">
    <property type="component" value="Plasmid unnamed"/>
</dbReference>
<proteinExistence type="predicted"/>
<dbReference type="InterPro" id="IPR014729">
    <property type="entry name" value="Rossmann-like_a/b/a_fold"/>
</dbReference>
<dbReference type="CDD" id="cd06259">
    <property type="entry name" value="YdcF-like"/>
    <property type="match status" value="1"/>
</dbReference>